<dbReference type="EMBL" id="AP013060">
    <property type="protein sequence ID" value="BAN26862.1"/>
    <property type="molecule type" value="Genomic_DNA"/>
</dbReference>
<evidence type="ECO:0000313" key="3">
    <source>
        <dbReference type="Proteomes" id="UP000013966"/>
    </source>
</evidence>
<dbReference type="KEGG" id="buo:BRPE64_CCDS07790"/>
<name>R4X3Z8_9BURK</name>
<keyword evidence="3" id="KW-1185">Reference proteome</keyword>
<dbReference type="AlphaFoldDB" id="R4X3Z8"/>
<organism evidence="2 3">
    <name type="scientific">Caballeronia insecticola</name>
    <dbReference type="NCBI Taxonomy" id="758793"/>
    <lineage>
        <taxon>Bacteria</taxon>
        <taxon>Pseudomonadati</taxon>
        <taxon>Pseudomonadota</taxon>
        <taxon>Betaproteobacteria</taxon>
        <taxon>Burkholderiales</taxon>
        <taxon>Burkholderiaceae</taxon>
        <taxon>Caballeronia</taxon>
    </lineage>
</organism>
<evidence type="ECO:0000313" key="2">
    <source>
        <dbReference type="EMBL" id="BAN26862.1"/>
    </source>
</evidence>
<reference evidence="2 3" key="1">
    <citation type="journal article" date="2013" name="Genome Announc.">
        <title>Complete Genome Sequence of Burkholderia sp. Strain RPE64, Bacterial Symbiont of the Bean Bug Riptortus pedestris.</title>
        <authorList>
            <person name="Shibata T.F."/>
            <person name="Maeda T."/>
            <person name="Nikoh N."/>
            <person name="Yamaguchi K."/>
            <person name="Oshima K."/>
            <person name="Hattori M."/>
            <person name="Nishiyama T."/>
            <person name="Hasebe M."/>
            <person name="Fukatsu T."/>
            <person name="Kikuchi Y."/>
            <person name="Shigenobu S."/>
        </authorList>
    </citation>
    <scope>NUCLEOTIDE SEQUENCE [LARGE SCALE GENOMIC DNA]</scope>
</reference>
<feature type="chain" id="PRO_5004381806" description="Lipoprotein" evidence="1">
    <location>
        <begin position="32"/>
        <end position="316"/>
    </location>
</feature>
<dbReference type="Proteomes" id="UP000013966">
    <property type="component" value="Chromosome 3"/>
</dbReference>
<protein>
    <recommendedName>
        <fullName evidence="4">Lipoprotein</fullName>
    </recommendedName>
</protein>
<reference evidence="2 3" key="2">
    <citation type="journal article" date="2018" name="Int. J. Syst. Evol. Microbiol.">
        <title>Burkholderia insecticola sp. nov., a gut symbiotic bacterium of the bean bug Riptortus pedestris.</title>
        <authorList>
            <person name="Takeshita K."/>
            <person name="Tamaki H."/>
            <person name="Ohbayashi T."/>
            <person name="Meng X.-Y."/>
            <person name="Sone T."/>
            <person name="Mitani Y."/>
            <person name="Peeters C."/>
            <person name="Kikuchi Y."/>
            <person name="Vandamme P."/>
        </authorList>
    </citation>
    <scope>NUCLEOTIDE SEQUENCE [LARGE SCALE GENOMIC DNA]</scope>
    <source>
        <strain evidence="2">RPE64</strain>
    </source>
</reference>
<feature type="signal peptide" evidence="1">
    <location>
        <begin position="1"/>
        <end position="31"/>
    </location>
</feature>
<evidence type="ECO:0008006" key="4">
    <source>
        <dbReference type="Google" id="ProtNLM"/>
    </source>
</evidence>
<proteinExistence type="predicted"/>
<dbReference type="HOGENOM" id="CLU_942245_0_0_4"/>
<accession>R4X3Z8</accession>
<sequence length="316" mass="35872">MRESIGYPAKHLPICLIIGVAALTHSPITCAQASPPPTRATLEAEPFNAENNKPTYRIIQHDLSPENRDRLINLAKLGTLWVAGKITLEDVEARYGNPELIELPNYDEKTYLFDKGDYGVAFKWNLKNENAKNQRDSRMLEVRLEANVRVNIDRDELKDALGLNRTKVGELIDGVRVEQLRYFNFNIPGLGDPDDVLLNYRLPLPNDSEFDVLASFDYRRLPEQVGSALETTQNIRSLEVHRKYLTPAELQQRNDAKRQKYGYIGLCTGMICPEAGYWEAWGPNGALDVELMKTGECYPTARKQRANGQSRRPLRG</sequence>
<keyword evidence="1" id="KW-0732">Signal</keyword>
<gene>
    <name evidence="2" type="ORF">BRPE64_CCDS07790</name>
</gene>
<evidence type="ECO:0000256" key="1">
    <source>
        <dbReference type="SAM" id="SignalP"/>
    </source>
</evidence>